<evidence type="ECO:0000256" key="4">
    <source>
        <dbReference type="ARBA" id="ARBA00023163"/>
    </source>
</evidence>
<dbReference type="Gene3D" id="3.40.190.290">
    <property type="match status" value="1"/>
</dbReference>
<organism evidence="6 7">
    <name type="scientific">Streptococcus gallolyticus</name>
    <dbReference type="NCBI Taxonomy" id="315405"/>
    <lineage>
        <taxon>Bacteria</taxon>
        <taxon>Bacillati</taxon>
        <taxon>Bacillota</taxon>
        <taxon>Bacilli</taxon>
        <taxon>Lactobacillales</taxon>
        <taxon>Streptococcaceae</taxon>
        <taxon>Streptococcus</taxon>
    </lineage>
</organism>
<dbReference type="InterPro" id="IPR000847">
    <property type="entry name" value="LysR_HTH_N"/>
</dbReference>
<dbReference type="Proteomes" id="UP000253215">
    <property type="component" value="Unassembled WGS sequence"/>
</dbReference>
<keyword evidence="2" id="KW-0805">Transcription regulation</keyword>
<keyword evidence="3" id="KW-0238">DNA-binding</keyword>
<sequence>MELNHVKEFIALTKTENYLEAAENLFISQSSLSKHIKSLEAELGTTLFDRTTRQVKLNEAGKVFLKYAQRLIDVQHQCHTALINLKEAEEQSLIIGTIPLMASYGITDMLIDFKKANVKINLSIIEGETEQLKQKLRNDDCDLIFIRRLSGQKEVIEDLDDFAVIPFTTDHLVAVLPNEHPLANQALIDLSELKNEEFLFLPPHSVMYNISLQACRQAGFTPSIAYTGKRAENIIDLVSKGMGISLLMAKPISYINTRNLVKLVPVLPHIETEIVIYYKKSALLSKAASHFLEFVQR</sequence>
<dbReference type="PROSITE" id="PS50931">
    <property type="entry name" value="HTH_LYSR"/>
    <property type="match status" value="1"/>
</dbReference>
<dbReference type="GO" id="GO:0005829">
    <property type="term" value="C:cytosol"/>
    <property type="evidence" value="ECO:0007669"/>
    <property type="project" value="TreeGrafter"/>
</dbReference>
<dbReference type="InterPro" id="IPR005119">
    <property type="entry name" value="LysR_subst-bd"/>
</dbReference>
<evidence type="ECO:0000256" key="3">
    <source>
        <dbReference type="ARBA" id="ARBA00023125"/>
    </source>
</evidence>
<dbReference type="InterPro" id="IPR050950">
    <property type="entry name" value="HTH-type_LysR_regulators"/>
</dbReference>
<dbReference type="PANTHER" id="PTHR30419">
    <property type="entry name" value="HTH-TYPE TRANSCRIPTIONAL REGULATOR YBHD"/>
    <property type="match status" value="1"/>
</dbReference>
<protein>
    <submittedName>
        <fullName evidence="6">LysR family transcriptional regulator</fullName>
    </submittedName>
</protein>
<accession>A0A368UCJ7</accession>
<dbReference type="SUPFAM" id="SSF46785">
    <property type="entry name" value="Winged helix' DNA-binding domain"/>
    <property type="match status" value="1"/>
</dbReference>
<dbReference type="CDD" id="cd05466">
    <property type="entry name" value="PBP2_LTTR_substrate"/>
    <property type="match status" value="1"/>
</dbReference>
<evidence type="ECO:0000256" key="1">
    <source>
        <dbReference type="ARBA" id="ARBA00009437"/>
    </source>
</evidence>
<dbReference type="Pfam" id="PF03466">
    <property type="entry name" value="LysR_substrate"/>
    <property type="match status" value="1"/>
</dbReference>
<comment type="similarity">
    <text evidence="1">Belongs to the LysR transcriptional regulatory family.</text>
</comment>
<dbReference type="SUPFAM" id="SSF53850">
    <property type="entry name" value="Periplasmic binding protein-like II"/>
    <property type="match status" value="1"/>
</dbReference>
<dbReference type="AlphaFoldDB" id="A0A368UCJ7"/>
<evidence type="ECO:0000256" key="2">
    <source>
        <dbReference type="ARBA" id="ARBA00023015"/>
    </source>
</evidence>
<proteinExistence type="inferred from homology"/>
<dbReference type="GO" id="GO:0003700">
    <property type="term" value="F:DNA-binding transcription factor activity"/>
    <property type="evidence" value="ECO:0007669"/>
    <property type="project" value="InterPro"/>
</dbReference>
<evidence type="ECO:0000313" key="7">
    <source>
        <dbReference type="Proteomes" id="UP000253215"/>
    </source>
</evidence>
<comment type="caution">
    <text evidence="6">The sequence shown here is derived from an EMBL/GenBank/DDBJ whole genome shotgun (WGS) entry which is preliminary data.</text>
</comment>
<dbReference type="EMBL" id="NETH01000034">
    <property type="protein sequence ID" value="RCW16634.1"/>
    <property type="molecule type" value="Genomic_DNA"/>
</dbReference>
<dbReference type="InterPro" id="IPR036388">
    <property type="entry name" value="WH-like_DNA-bd_sf"/>
</dbReference>
<dbReference type="Gene3D" id="1.10.10.10">
    <property type="entry name" value="Winged helix-like DNA-binding domain superfamily/Winged helix DNA-binding domain"/>
    <property type="match status" value="1"/>
</dbReference>
<reference evidence="6 7" key="1">
    <citation type="journal article" date="2018" name="Sci. Rep.">
        <title>Network-guided genomic and metagenomic analysis of the faecal microbiota of the critically endangered kakapo.</title>
        <authorList>
            <person name="Waite D.W."/>
            <person name="Dsouza M."/>
            <person name="Sekiguchi Y."/>
            <person name="Hugenholtz P."/>
            <person name="Taylor M.W."/>
        </authorList>
    </citation>
    <scope>NUCLEOTIDE SEQUENCE [LARGE SCALE GENOMIC DNA]</scope>
    <source>
        <strain evidence="6 7">BI02</strain>
    </source>
</reference>
<dbReference type="Pfam" id="PF00126">
    <property type="entry name" value="HTH_1"/>
    <property type="match status" value="1"/>
</dbReference>
<keyword evidence="4" id="KW-0804">Transcription</keyword>
<dbReference type="PRINTS" id="PR00039">
    <property type="entry name" value="HTHLYSR"/>
</dbReference>
<gene>
    <name evidence="6" type="ORF">CAC02_07350</name>
</gene>
<dbReference type="InterPro" id="IPR036390">
    <property type="entry name" value="WH_DNA-bd_sf"/>
</dbReference>
<feature type="domain" description="HTH lysR-type" evidence="5">
    <location>
        <begin position="1"/>
        <end position="58"/>
    </location>
</feature>
<evidence type="ECO:0000313" key="6">
    <source>
        <dbReference type="EMBL" id="RCW16634.1"/>
    </source>
</evidence>
<dbReference type="GO" id="GO:0003677">
    <property type="term" value="F:DNA binding"/>
    <property type="evidence" value="ECO:0007669"/>
    <property type="project" value="UniProtKB-KW"/>
</dbReference>
<dbReference type="PANTHER" id="PTHR30419:SF8">
    <property type="entry name" value="NITROGEN ASSIMILATION TRANSCRIPTIONAL ACTIVATOR-RELATED"/>
    <property type="match status" value="1"/>
</dbReference>
<name>A0A368UCJ7_9STRE</name>
<evidence type="ECO:0000259" key="5">
    <source>
        <dbReference type="PROSITE" id="PS50931"/>
    </source>
</evidence>
<dbReference type="FunFam" id="1.10.10.10:FF:000001">
    <property type="entry name" value="LysR family transcriptional regulator"/>
    <property type="match status" value="1"/>
</dbReference>